<dbReference type="EMBL" id="BAABJQ010000003">
    <property type="protein sequence ID" value="GAA5180970.1"/>
    <property type="molecule type" value="Genomic_DNA"/>
</dbReference>
<feature type="transmembrane region" description="Helical" evidence="12">
    <location>
        <begin position="178"/>
        <end position="204"/>
    </location>
</feature>
<feature type="transmembrane region" description="Helical" evidence="12">
    <location>
        <begin position="53"/>
        <end position="71"/>
    </location>
</feature>
<feature type="transmembrane region" description="Helical" evidence="12">
    <location>
        <begin position="334"/>
        <end position="355"/>
    </location>
</feature>
<dbReference type="InterPro" id="IPR002585">
    <property type="entry name" value="Cyt-d_ubiquinol_oxidase_su_1"/>
</dbReference>
<keyword evidence="3 12" id="KW-0813">Transport</keyword>
<accession>A0ABP9RMW8</accession>
<feature type="transmembrane region" description="Helical" evidence="12">
    <location>
        <begin position="91"/>
        <end position="115"/>
    </location>
</feature>
<dbReference type="PIRSF" id="PIRSF006446">
    <property type="entry name" value="Cyt_quinol_oxidase_1"/>
    <property type="match status" value="1"/>
</dbReference>
<feature type="transmembrane region" description="Helical" evidence="12">
    <location>
        <begin position="225"/>
        <end position="241"/>
    </location>
</feature>
<evidence type="ECO:0000256" key="8">
    <source>
        <dbReference type="ARBA" id="ARBA00022982"/>
    </source>
</evidence>
<evidence type="ECO:0000256" key="2">
    <source>
        <dbReference type="ARBA" id="ARBA00009819"/>
    </source>
</evidence>
<evidence type="ECO:0000256" key="4">
    <source>
        <dbReference type="ARBA" id="ARBA00022475"/>
    </source>
</evidence>
<dbReference type="Proteomes" id="UP001501570">
    <property type="component" value="Unassembled WGS sequence"/>
</dbReference>
<proteinExistence type="inferred from homology"/>
<dbReference type="Pfam" id="PF01654">
    <property type="entry name" value="Cyt_bd_oxida_I"/>
    <property type="match status" value="1"/>
</dbReference>
<feature type="transmembrane region" description="Helical" evidence="12">
    <location>
        <begin position="418"/>
        <end position="441"/>
    </location>
</feature>
<dbReference type="PANTHER" id="PTHR30365">
    <property type="entry name" value="CYTOCHROME D UBIQUINOL OXIDASE"/>
    <property type="match status" value="1"/>
</dbReference>
<evidence type="ECO:0000256" key="5">
    <source>
        <dbReference type="ARBA" id="ARBA00022617"/>
    </source>
</evidence>
<keyword evidence="9 12" id="KW-1133">Transmembrane helix</keyword>
<keyword evidence="7 12" id="KW-0479">Metal-binding</keyword>
<evidence type="ECO:0000313" key="13">
    <source>
        <dbReference type="EMBL" id="GAA5180970.1"/>
    </source>
</evidence>
<evidence type="ECO:0000256" key="6">
    <source>
        <dbReference type="ARBA" id="ARBA00022692"/>
    </source>
</evidence>
<reference evidence="14" key="1">
    <citation type="journal article" date="2019" name="Int. J. Syst. Evol. Microbiol.">
        <title>The Global Catalogue of Microorganisms (GCM) 10K type strain sequencing project: providing services to taxonomists for standard genome sequencing and annotation.</title>
        <authorList>
            <consortium name="The Broad Institute Genomics Platform"/>
            <consortium name="The Broad Institute Genome Sequencing Center for Infectious Disease"/>
            <person name="Wu L."/>
            <person name="Ma J."/>
        </authorList>
    </citation>
    <scope>NUCLEOTIDE SEQUENCE [LARGE SCALE GENOMIC DNA]</scope>
    <source>
        <strain evidence="14">JCM 18304</strain>
    </source>
</reference>
<evidence type="ECO:0000256" key="12">
    <source>
        <dbReference type="PIRNR" id="PIRNR006446"/>
    </source>
</evidence>
<comment type="similarity">
    <text evidence="2 12">Belongs to the cytochrome ubiquinol oxidase subunit 1 family.</text>
</comment>
<keyword evidence="14" id="KW-1185">Reference proteome</keyword>
<dbReference type="PANTHER" id="PTHR30365:SF15">
    <property type="entry name" value="CYTOCHROME BD UBIQUINOL OXIDASE SUBUNIT 1"/>
    <property type="match status" value="1"/>
</dbReference>
<keyword evidence="8 12" id="KW-0249">Electron transport</keyword>
<evidence type="ECO:0000256" key="1">
    <source>
        <dbReference type="ARBA" id="ARBA00004651"/>
    </source>
</evidence>
<evidence type="ECO:0000256" key="7">
    <source>
        <dbReference type="ARBA" id="ARBA00022723"/>
    </source>
</evidence>
<keyword evidence="6 12" id="KW-0812">Transmembrane</keyword>
<evidence type="ECO:0000256" key="3">
    <source>
        <dbReference type="ARBA" id="ARBA00022448"/>
    </source>
</evidence>
<evidence type="ECO:0000256" key="11">
    <source>
        <dbReference type="ARBA" id="ARBA00023136"/>
    </source>
</evidence>
<feature type="transmembrane region" description="Helical" evidence="12">
    <location>
        <begin position="127"/>
        <end position="150"/>
    </location>
</feature>
<protein>
    <submittedName>
        <fullName evidence="13">Cytochrome ubiquinol oxidase subunit I</fullName>
    </submittedName>
</protein>
<feature type="transmembrane region" description="Helical" evidence="12">
    <location>
        <begin position="20"/>
        <end position="41"/>
    </location>
</feature>
<evidence type="ECO:0000256" key="10">
    <source>
        <dbReference type="ARBA" id="ARBA00023004"/>
    </source>
</evidence>
<feature type="transmembrane region" description="Helical" evidence="12">
    <location>
        <begin position="367"/>
        <end position="389"/>
    </location>
</feature>
<sequence>MNSLDVSRWQFGITTVYHFLFVPLTIGLSFLVAGMHTAWVRTGHPRWYQLTRLYGQLFLINIAMGVVTGIVQEFQLGMNWSDYSRFVGDVFGAPLALEGMVAFFLESTFIGLWVFGWDRLPRRLHLATIWITATGSLLSAYFILAANSWMQHPVGYRIDPATGRAQLTDFVAVLTNKVALITLAHTLAGAFLAAGALVTAVGLWRLIRRTGDAHDTPAMRTAVRLGGWTTLASGAALALTGDTQGKIMTSVQPMKMAAAEALYHTATPAPFSVLTIGSLDGSHPILSLELPRLLSFLATGSFSGTVQGIDNLQAQYTALYGPGSYAPIIPATYWSFRLMIGVGMLAMLTAAWGLYSTRRGRTPSSKWLLRAAAVTPLLPLLGGVFGWIFTEVGRQPWIVFGQLRTADGVSPGVSTADVITSLTLFTLLYAVLAVIEVRLVLRGARAPLPDPAAPGEPADDEPPLAFAY</sequence>
<keyword evidence="5 12" id="KW-0349">Heme</keyword>
<keyword evidence="4 12" id="KW-1003">Cell membrane</keyword>
<keyword evidence="10 12" id="KW-0408">Iron</keyword>
<comment type="subcellular location">
    <subcellularLocation>
        <location evidence="1">Cell membrane</location>
        <topology evidence="1">Multi-pass membrane protein</topology>
    </subcellularLocation>
</comment>
<evidence type="ECO:0000256" key="9">
    <source>
        <dbReference type="ARBA" id="ARBA00022989"/>
    </source>
</evidence>
<gene>
    <name evidence="13" type="ORF">GCM10023322_14520</name>
</gene>
<evidence type="ECO:0000313" key="14">
    <source>
        <dbReference type="Proteomes" id="UP001501570"/>
    </source>
</evidence>
<comment type="caution">
    <text evidence="13">The sequence shown here is derived from an EMBL/GenBank/DDBJ whole genome shotgun (WGS) entry which is preliminary data.</text>
</comment>
<keyword evidence="11 12" id="KW-0472">Membrane</keyword>
<dbReference type="RefSeq" id="WP_345627261.1">
    <property type="nucleotide sequence ID" value="NZ_BAABJQ010000003.1"/>
</dbReference>
<organism evidence="13 14">
    <name type="scientific">Rugosimonospora acidiphila</name>
    <dbReference type="NCBI Taxonomy" id="556531"/>
    <lineage>
        <taxon>Bacteria</taxon>
        <taxon>Bacillati</taxon>
        <taxon>Actinomycetota</taxon>
        <taxon>Actinomycetes</taxon>
        <taxon>Micromonosporales</taxon>
        <taxon>Micromonosporaceae</taxon>
        <taxon>Rugosimonospora</taxon>
    </lineage>
</organism>
<name>A0ABP9RMW8_9ACTN</name>